<feature type="transmembrane region" description="Helical" evidence="9">
    <location>
        <begin position="332"/>
        <end position="355"/>
    </location>
</feature>
<comment type="caution">
    <text evidence="10">The sequence shown here is derived from an EMBL/GenBank/DDBJ whole genome shotgun (WGS) entry which is preliminary data.</text>
</comment>
<evidence type="ECO:0000256" key="1">
    <source>
        <dbReference type="ARBA" id="ARBA00004141"/>
    </source>
</evidence>
<dbReference type="CDD" id="cd00333">
    <property type="entry name" value="MIP"/>
    <property type="match status" value="1"/>
</dbReference>
<dbReference type="Pfam" id="PF00230">
    <property type="entry name" value="MIP"/>
    <property type="match status" value="1"/>
</dbReference>
<keyword evidence="4 7" id="KW-0812">Transmembrane</keyword>
<dbReference type="Proteomes" id="UP000620075">
    <property type="component" value="Unassembled WGS sequence"/>
</dbReference>
<keyword evidence="5 9" id="KW-1133">Transmembrane helix</keyword>
<accession>A0A934K8J6</accession>
<comment type="similarity">
    <text evidence="2 7">Belongs to the MIP/aquaporin (TC 1.A.8) family.</text>
</comment>
<evidence type="ECO:0000256" key="8">
    <source>
        <dbReference type="SAM" id="MobiDB-lite"/>
    </source>
</evidence>
<evidence type="ECO:0000256" key="4">
    <source>
        <dbReference type="ARBA" id="ARBA00022692"/>
    </source>
</evidence>
<feature type="transmembrane region" description="Helical" evidence="9">
    <location>
        <begin position="151"/>
        <end position="173"/>
    </location>
</feature>
<dbReference type="PANTHER" id="PTHR43829">
    <property type="entry name" value="AQUAPORIN OR AQUAGLYCEROPORIN RELATED"/>
    <property type="match status" value="1"/>
</dbReference>
<comment type="subcellular location">
    <subcellularLocation>
        <location evidence="1">Membrane</location>
        <topology evidence="1">Multi-pass membrane protein</topology>
    </subcellularLocation>
</comment>
<feature type="transmembrane region" description="Helical" evidence="9">
    <location>
        <begin position="194"/>
        <end position="214"/>
    </location>
</feature>
<dbReference type="PROSITE" id="PS00221">
    <property type="entry name" value="MIP"/>
    <property type="match status" value="1"/>
</dbReference>
<proteinExistence type="inferred from homology"/>
<dbReference type="NCBIfam" id="TIGR00861">
    <property type="entry name" value="MIP"/>
    <property type="match status" value="1"/>
</dbReference>
<dbReference type="SUPFAM" id="SSF81338">
    <property type="entry name" value="Aquaporin-like"/>
    <property type="match status" value="1"/>
</dbReference>
<dbReference type="PANTHER" id="PTHR43829:SF9">
    <property type="entry name" value="AQUAPORIN-9"/>
    <property type="match status" value="1"/>
</dbReference>
<dbReference type="GO" id="GO:0005886">
    <property type="term" value="C:plasma membrane"/>
    <property type="evidence" value="ECO:0007669"/>
    <property type="project" value="TreeGrafter"/>
</dbReference>
<dbReference type="PRINTS" id="PR00783">
    <property type="entry name" value="MINTRINSICP"/>
</dbReference>
<dbReference type="InterPro" id="IPR050363">
    <property type="entry name" value="MIP/Aquaporin"/>
</dbReference>
<organism evidence="10 11">
    <name type="scientific">Candidatus Dormiibacter inghamiae</name>
    <dbReference type="NCBI Taxonomy" id="3127013"/>
    <lineage>
        <taxon>Bacteria</taxon>
        <taxon>Bacillati</taxon>
        <taxon>Candidatus Dormiibacterota</taxon>
        <taxon>Candidatus Dormibacteria</taxon>
        <taxon>Candidatus Dormibacterales</taxon>
        <taxon>Candidatus Dormibacteraceae</taxon>
        <taxon>Candidatus Dormiibacter</taxon>
    </lineage>
</organism>
<evidence type="ECO:0000313" key="11">
    <source>
        <dbReference type="Proteomes" id="UP000620075"/>
    </source>
</evidence>
<gene>
    <name evidence="10" type="ORF">JF888_04580</name>
</gene>
<dbReference type="InterPro" id="IPR023271">
    <property type="entry name" value="Aquaporin-like"/>
</dbReference>
<evidence type="ECO:0000256" key="9">
    <source>
        <dbReference type="SAM" id="Phobius"/>
    </source>
</evidence>
<feature type="region of interest" description="Disordered" evidence="8">
    <location>
        <begin position="1"/>
        <end position="81"/>
    </location>
</feature>
<dbReference type="Gene3D" id="1.20.1080.10">
    <property type="entry name" value="Glycerol uptake facilitator protein"/>
    <property type="match status" value="1"/>
</dbReference>
<dbReference type="InterPro" id="IPR000425">
    <property type="entry name" value="MIP"/>
</dbReference>
<keyword evidence="3 7" id="KW-0813">Transport</keyword>
<feature type="transmembrane region" description="Helical" evidence="9">
    <location>
        <begin position="248"/>
        <end position="269"/>
    </location>
</feature>
<evidence type="ECO:0000256" key="6">
    <source>
        <dbReference type="ARBA" id="ARBA00023136"/>
    </source>
</evidence>
<evidence type="ECO:0000256" key="5">
    <source>
        <dbReference type="ARBA" id="ARBA00022989"/>
    </source>
</evidence>
<keyword evidence="6 9" id="KW-0472">Membrane</keyword>
<dbReference type="AlphaFoldDB" id="A0A934K8J6"/>
<evidence type="ECO:0000256" key="2">
    <source>
        <dbReference type="ARBA" id="ARBA00006175"/>
    </source>
</evidence>
<reference evidence="10 11" key="1">
    <citation type="submission" date="2020-10" db="EMBL/GenBank/DDBJ databases">
        <title>Ca. Dormibacterota MAGs.</title>
        <authorList>
            <person name="Montgomery K."/>
        </authorList>
    </citation>
    <scope>NUCLEOTIDE SEQUENCE [LARGE SCALE GENOMIC DNA]</scope>
    <source>
        <strain evidence="10">SC8811_S16_3</strain>
    </source>
</reference>
<name>A0A934K8J6_9BACT</name>
<dbReference type="InterPro" id="IPR022357">
    <property type="entry name" value="MIP_CS"/>
</dbReference>
<evidence type="ECO:0000313" key="10">
    <source>
        <dbReference type="EMBL" id="MBJ7602457.1"/>
    </source>
</evidence>
<dbReference type="EMBL" id="JAEKNQ010000019">
    <property type="protein sequence ID" value="MBJ7602457.1"/>
    <property type="molecule type" value="Genomic_DNA"/>
</dbReference>
<evidence type="ECO:0000256" key="7">
    <source>
        <dbReference type="RuleBase" id="RU000477"/>
    </source>
</evidence>
<sequence length="370" mass="37965">MDERGKIERDEPLAGHLGGTPGERPESLPDVGAEPATTGEPPAGHLGGTPGEQREPLAGDVGARSSELEVPPGRAAAASVDEAGVRSAGRATHAPGGLLSGIFGDALAEFFGTLCLIAFGDGVVAVAVAALNQSGRGANNFLSAGDWLLITWGWALAVTFGVYVAGGVTGAHINPAVTLAFTLRGDSPWSKLPIYWLAQVAGAFVGAALVLLVYHDAISSFENAKHVGHAGTFGIFATSPAPYFNGGWFGPLVDQIVGTAFLLIFVAALGDRRNLAPKSNLTPLLVGLAVAAIGMSYGPNAGYAINPARDFGPRLLAFVAGWGDSAFPGVNGYFWIPIVGPLIGGAVGIFAYEFLIRRVLVARGVLEATD</sequence>
<evidence type="ECO:0000256" key="3">
    <source>
        <dbReference type="ARBA" id="ARBA00022448"/>
    </source>
</evidence>
<feature type="compositionally biased region" description="Basic and acidic residues" evidence="8">
    <location>
        <begin position="1"/>
        <end position="13"/>
    </location>
</feature>
<dbReference type="GO" id="GO:0015254">
    <property type="term" value="F:glycerol channel activity"/>
    <property type="evidence" value="ECO:0007669"/>
    <property type="project" value="TreeGrafter"/>
</dbReference>
<feature type="transmembrane region" description="Helical" evidence="9">
    <location>
        <begin position="281"/>
        <end position="298"/>
    </location>
</feature>
<protein>
    <submittedName>
        <fullName evidence="10">MIP family channel protein</fullName>
    </submittedName>
</protein>
<feature type="transmembrane region" description="Helical" evidence="9">
    <location>
        <begin position="110"/>
        <end position="131"/>
    </location>
</feature>